<dbReference type="CDD" id="cd16344">
    <property type="entry name" value="LMWPAP"/>
    <property type="match status" value="1"/>
</dbReference>
<gene>
    <name evidence="6" type="ORF">MFMK1_000610</name>
</gene>
<evidence type="ECO:0000313" key="7">
    <source>
        <dbReference type="Proteomes" id="UP001329915"/>
    </source>
</evidence>
<evidence type="ECO:0000256" key="4">
    <source>
        <dbReference type="PIRSR" id="PIRSR617867-1"/>
    </source>
</evidence>
<keyword evidence="2" id="KW-0378">Hydrolase</keyword>
<dbReference type="EMBL" id="CP121694">
    <property type="protein sequence ID" value="WRO20820.1"/>
    <property type="molecule type" value="Genomic_DNA"/>
</dbReference>
<feature type="active site" description="Nucleophile" evidence="4">
    <location>
        <position position="8"/>
    </location>
</feature>
<keyword evidence="7" id="KW-1185">Reference proteome</keyword>
<dbReference type="Pfam" id="PF01451">
    <property type="entry name" value="LMWPc"/>
    <property type="match status" value="1"/>
</dbReference>
<accession>A0AAU0UKJ2</accession>
<dbReference type="InterPro" id="IPR036196">
    <property type="entry name" value="Ptyr_pPase_sf"/>
</dbReference>
<dbReference type="InterPro" id="IPR050438">
    <property type="entry name" value="LMW_PTPase"/>
</dbReference>
<organism evidence="6 7">
    <name type="scientific">Metallumcola ferriviriculae</name>
    <dbReference type="NCBI Taxonomy" id="3039180"/>
    <lineage>
        <taxon>Bacteria</taxon>
        <taxon>Bacillati</taxon>
        <taxon>Bacillota</taxon>
        <taxon>Clostridia</taxon>
        <taxon>Neomoorellales</taxon>
        <taxon>Desulfitibacteraceae</taxon>
        <taxon>Metallumcola</taxon>
    </lineage>
</organism>
<proteinExistence type="inferred from homology"/>
<dbReference type="SUPFAM" id="SSF52788">
    <property type="entry name" value="Phosphotyrosine protein phosphatases I"/>
    <property type="match status" value="1"/>
</dbReference>
<reference evidence="6 7" key="1">
    <citation type="submission" date="2023-04" db="EMBL/GenBank/DDBJ databases">
        <authorList>
            <person name="Hsu D."/>
        </authorList>
    </citation>
    <scope>NUCLEOTIDE SEQUENCE [LARGE SCALE GENOMIC DNA]</scope>
    <source>
        <strain evidence="6 7">MK1</strain>
    </source>
</reference>
<keyword evidence="3" id="KW-0904">Protein phosphatase</keyword>
<evidence type="ECO:0000256" key="1">
    <source>
        <dbReference type="ARBA" id="ARBA00011063"/>
    </source>
</evidence>
<dbReference type="AlphaFoldDB" id="A0AAU0UKJ2"/>
<dbReference type="InterPro" id="IPR017867">
    <property type="entry name" value="Tyr_phospatase_low_mol_wt"/>
</dbReference>
<feature type="active site" evidence="4">
    <location>
        <position position="14"/>
    </location>
</feature>
<dbReference type="SMART" id="SM00226">
    <property type="entry name" value="LMWPc"/>
    <property type="match status" value="1"/>
</dbReference>
<dbReference type="Proteomes" id="UP001329915">
    <property type="component" value="Chromosome"/>
</dbReference>
<evidence type="ECO:0000313" key="6">
    <source>
        <dbReference type="EMBL" id="WRO20820.1"/>
    </source>
</evidence>
<feature type="domain" description="Phosphotyrosine protein phosphatase I" evidence="5">
    <location>
        <begin position="2"/>
        <end position="145"/>
    </location>
</feature>
<dbReference type="GO" id="GO:0004725">
    <property type="term" value="F:protein tyrosine phosphatase activity"/>
    <property type="evidence" value="ECO:0007669"/>
    <property type="project" value="InterPro"/>
</dbReference>
<name>A0AAU0UKJ2_9FIRM</name>
<dbReference type="PANTHER" id="PTHR11717">
    <property type="entry name" value="LOW MOLECULAR WEIGHT PROTEIN TYROSINE PHOSPHATASE"/>
    <property type="match status" value="1"/>
</dbReference>
<evidence type="ECO:0000259" key="5">
    <source>
        <dbReference type="SMART" id="SM00226"/>
    </source>
</evidence>
<dbReference type="RefSeq" id="WP_366923698.1">
    <property type="nucleotide sequence ID" value="NZ_CP121694.1"/>
</dbReference>
<dbReference type="InterPro" id="IPR023485">
    <property type="entry name" value="Ptyr_pPase"/>
</dbReference>
<dbReference type="PANTHER" id="PTHR11717:SF31">
    <property type="entry name" value="LOW MOLECULAR WEIGHT PROTEIN-TYROSINE-PHOSPHATASE ETP-RELATED"/>
    <property type="match status" value="1"/>
</dbReference>
<evidence type="ECO:0000256" key="2">
    <source>
        <dbReference type="ARBA" id="ARBA00022801"/>
    </source>
</evidence>
<sequence>MFKILFVCTGNTCRSSMAEALAKQIIADRQLQDELMVSSAGISAMKGMPAAEQAVEVMSRQGIDLTGHRASMVNKNILTETDLVLTMTDSHKAALRGQVPEDKLYILGEYAGEPGNISDPIGGPVEVYQQCAQQLARLIAKAIERALA</sequence>
<comment type="similarity">
    <text evidence="1">Belongs to the low molecular weight phosphotyrosine protein phosphatase family.</text>
</comment>
<dbReference type="Gene3D" id="3.40.50.2300">
    <property type="match status" value="1"/>
</dbReference>
<dbReference type="KEGG" id="dbc:MFMK1_000610"/>
<feature type="active site" description="Proton donor" evidence="4">
    <location>
        <position position="119"/>
    </location>
</feature>
<dbReference type="PRINTS" id="PR00719">
    <property type="entry name" value="LMWPTPASE"/>
</dbReference>
<evidence type="ECO:0000256" key="3">
    <source>
        <dbReference type="ARBA" id="ARBA00022912"/>
    </source>
</evidence>
<protein>
    <submittedName>
        <fullName evidence="6">Low molecular weight protein arginine phosphatase</fullName>
    </submittedName>
</protein>